<dbReference type="EMBL" id="ML991852">
    <property type="protein sequence ID" value="KAF2229874.1"/>
    <property type="molecule type" value="Genomic_DNA"/>
</dbReference>
<proteinExistence type="predicted"/>
<evidence type="ECO:0000313" key="3">
    <source>
        <dbReference type="Proteomes" id="UP000800092"/>
    </source>
</evidence>
<organism evidence="2 3">
    <name type="scientific">Viridothelium virens</name>
    <name type="common">Speckled blister lichen</name>
    <name type="synonym">Trypethelium virens</name>
    <dbReference type="NCBI Taxonomy" id="1048519"/>
    <lineage>
        <taxon>Eukaryota</taxon>
        <taxon>Fungi</taxon>
        <taxon>Dikarya</taxon>
        <taxon>Ascomycota</taxon>
        <taxon>Pezizomycotina</taxon>
        <taxon>Dothideomycetes</taxon>
        <taxon>Dothideomycetes incertae sedis</taxon>
        <taxon>Trypetheliales</taxon>
        <taxon>Trypetheliaceae</taxon>
        <taxon>Viridothelium</taxon>
    </lineage>
</organism>
<feature type="region of interest" description="Disordered" evidence="1">
    <location>
        <begin position="1"/>
        <end position="56"/>
    </location>
</feature>
<keyword evidence="3" id="KW-1185">Reference proteome</keyword>
<reference evidence="2" key="1">
    <citation type="journal article" date="2020" name="Stud. Mycol.">
        <title>101 Dothideomycetes genomes: a test case for predicting lifestyles and emergence of pathogens.</title>
        <authorList>
            <person name="Haridas S."/>
            <person name="Albert R."/>
            <person name="Binder M."/>
            <person name="Bloem J."/>
            <person name="Labutti K."/>
            <person name="Salamov A."/>
            <person name="Andreopoulos B."/>
            <person name="Baker S."/>
            <person name="Barry K."/>
            <person name="Bills G."/>
            <person name="Bluhm B."/>
            <person name="Cannon C."/>
            <person name="Castanera R."/>
            <person name="Culley D."/>
            <person name="Daum C."/>
            <person name="Ezra D."/>
            <person name="Gonzalez J."/>
            <person name="Henrissat B."/>
            <person name="Kuo A."/>
            <person name="Liang C."/>
            <person name="Lipzen A."/>
            <person name="Lutzoni F."/>
            <person name="Magnuson J."/>
            <person name="Mondo S."/>
            <person name="Nolan M."/>
            <person name="Ohm R."/>
            <person name="Pangilinan J."/>
            <person name="Park H.-J."/>
            <person name="Ramirez L."/>
            <person name="Alfaro M."/>
            <person name="Sun H."/>
            <person name="Tritt A."/>
            <person name="Yoshinaga Y."/>
            <person name="Zwiers L.-H."/>
            <person name="Turgeon B."/>
            <person name="Goodwin S."/>
            <person name="Spatafora J."/>
            <person name="Crous P."/>
            <person name="Grigoriev I."/>
        </authorList>
    </citation>
    <scope>NUCLEOTIDE SEQUENCE</scope>
    <source>
        <strain evidence="2">Tuck. ex Michener</strain>
    </source>
</reference>
<dbReference type="AlphaFoldDB" id="A0A6A6GVR7"/>
<sequence length="56" mass="6553">MSSYRAPGGDSFRPGPPRARRDSDRDFDREYYRSRSPPLRRRSPPSGEYGRPKKQP</sequence>
<feature type="compositionally biased region" description="Basic and acidic residues" evidence="1">
    <location>
        <begin position="19"/>
        <end position="33"/>
    </location>
</feature>
<evidence type="ECO:0000256" key="1">
    <source>
        <dbReference type="SAM" id="MobiDB-lite"/>
    </source>
</evidence>
<gene>
    <name evidence="2" type="ORF">EV356DRAFT_510063</name>
</gene>
<dbReference type="Proteomes" id="UP000800092">
    <property type="component" value="Unassembled WGS sequence"/>
</dbReference>
<accession>A0A6A6GVR7</accession>
<protein>
    <submittedName>
        <fullName evidence="2">Uncharacterized protein</fullName>
    </submittedName>
</protein>
<evidence type="ECO:0000313" key="2">
    <source>
        <dbReference type="EMBL" id="KAF2229874.1"/>
    </source>
</evidence>
<name>A0A6A6GVR7_VIRVR</name>